<dbReference type="InterPro" id="IPR022464">
    <property type="entry name" value="Strep_pil_isopept_link"/>
</dbReference>
<keyword evidence="1" id="KW-1133">Transmembrane helix</keyword>
<dbReference type="AlphaFoldDB" id="A2T8Z1"/>
<dbReference type="Gene3D" id="2.60.40.1140">
    <property type="entry name" value="Collagen-binding surface protein Cna, B-type domain"/>
    <property type="match status" value="1"/>
</dbReference>
<keyword evidence="1" id="KW-0812">Transmembrane</keyword>
<feature type="signal peptide" evidence="2">
    <location>
        <begin position="1"/>
        <end position="20"/>
    </location>
</feature>
<dbReference type="Pfam" id="PF24547">
    <property type="entry name" value="DUF7601"/>
    <property type="match status" value="1"/>
</dbReference>
<evidence type="ECO:0000256" key="2">
    <source>
        <dbReference type="SAM" id="SignalP"/>
    </source>
</evidence>
<dbReference type="InterPro" id="IPR038174">
    <property type="entry name" value="Strep_pil_link_sf"/>
</dbReference>
<dbReference type="InterPro" id="IPR017503">
    <property type="entry name" value="Sortase_SrtB_sig_QVPTGV"/>
</dbReference>
<evidence type="ECO:0000259" key="3">
    <source>
        <dbReference type="Pfam" id="PF12892"/>
    </source>
</evidence>
<proteinExistence type="predicted"/>
<evidence type="ECO:0000256" key="1">
    <source>
        <dbReference type="SAM" id="Phobius"/>
    </source>
</evidence>
<feature type="domain" description="Streptococcal pilin isopeptide linkage" evidence="3">
    <location>
        <begin position="40"/>
        <end position="186"/>
    </location>
</feature>
<reference evidence="5" key="2">
    <citation type="journal article" date="2007" name="J. Bacteriol.">
        <title>Population genetics and linkage analysis of loci within the FCT region of Streptococcus pyogenes.</title>
        <authorList>
            <person name="Kratovac Z."/>
            <person name="Manoharan A."/>
            <person name="Luo F."/>
            <person name="Lizano S."/>
            <person name="Bessen D.E."/>
        </authorList>
    </citation>
    <scope>NUCLEOTIDE SEQUENCE</scope>
    <source>
        <strain evidence="5">D633</strain>
    </source>
</reference>
<protein>
    <submittedName>
        <fullName evidence="5">FctA</fullName>
    </submittedName>
</protein>
<dbReference type="InterPro" id="IPR055382">
    <property type="entry name" value="DUF7601"/>
</dbReference>
<reference evidence="5" key="1">
    <citation type="submission" date="2006-09" db="EMBL/GenBank/DDBJ databases">
        <authorList>
            <person name="Bessen D."/>
        </authorList>
    </citation>
    <scope>NUCLEOTIDE SEQUENCE</scope>
    <source>
        <strain evidence="5">D633</strain>
    </source>
</reference>
<feature type="domain" description="DUF7601" evidence="4">
    <location>
        <begin position="189"/>
        <end position="310"/>
    </location>
</feature>
<dbReference type="NCBIfam" id="TIGR03786">
    <property type="entry name" value="strep_pil_rpt"/>
    <property type="match status" value="1"/>
</dbReference>
<keyword evidence="1" id="KW-0472">Membrane</keyword>
<accession>A2T8Z1</accession>
<dbReference type="Pfam" id="PF12892">
    <property type="entry name" value="FctA"/>
    <property type="match status" value="1"/>
</dbReference>
<feature type="chain" id="PRO_5039645824" evidence="2">
    <location>
        <begin position="21"/>
        <end position="346"/>
    </location>
</feature>
<dbReference type="RefSeq" id="WP_136299196.1">
    <property type="nucleotide sequence ID" value="NZ_CAAINA010000008.1"/>
</dbReference>
<evidence type="ECO:0000313" key="5">
    <source>
        <dbReference type="EMBL" id="ABM66479.1"/>
    </source>
</evidence>
<gene>
    <name evidence="5" type="primary">fctA</name>
</gene>
<name>A2T8Z1_STRPY</name>
<dbReference type="NCBIfam" id="TIGR03065">
    <property type="entry name" value="srtB_sig_QVPTGV"/>
    <property type="match status" value="1"/>
</dbReference>
<feature type="transmembrane region" description="Helical" evidence="1">
    <location>
        <begin position="319"/>
        <end position="340"/>
    </location>
</feature>
<organism evidence="5">
    <name type="scientific">Streptococcus pyogenes</name>
    <dbReference type="NCBI Taxonomy" id="1314"/>
    <lineage>
        <taxon>Bacteria</taxon>
        <taxon>Bacillati</taxon>
        <taxon>Bacillota</taxon>
        <taxon>Bacilli</taxon>
        <taxon>Lactobacillales</taxon>
        <taxon>Streptococcaceae</taxon>
        <taxon>Streptococcus</taxon>
    </lineage>
</organism>
<keyword evidence="2" id="KW-0732">Signal</keyword>
<sequence>MKKNKLLLAIAILATALGTASLNQNIKAETAGVTNGTQLTIKKTIANYNDSEVLMPKATFTFEVKPDNSVTGVEKTVDGLTIKAGIAEGLVKTGNVEYSNTDKVENKDKTTTFDFSTVKFPEVGVYRYTVSETDSKVSGIKYDTKTWIVDVYVVNDGNGGFKAQYIVSKEKGQNDKKPVVFENSFKTTSLKVEKQVTGNTGELKKDFNFTLTINPNDNFVAGQVIKLEKGGIKADVKIGEPYKFALKNGEKVTLSKLPVGITYSIIEDDAGKDGYKTTAILKDGEQSSTYELGKNQKTDESADEIVVTNKRDTQVPTGVVGTLAPFAVLSIVAIGGVIYITKRKKA</sequence>
<evidence type="ECO:0000259" key="4">
    <source>
        <dbReference type="Pfam" id="PF24547"/>
    </source>
</evidence>
<dbReference type="Gene3D" id="2.60.40.3050">
    <property type="match status" value="1"/>
</dbReference>
<dbReference type="EMBL" id="EF025061">
    <property type="protein sequence ID" value="ABM66479.1"/>
    <property type="molecule type" value="Genomic_DNA"/>
</dbReference>